<dbReference type="InterPro" id="IPR023996">
    <property type="entry name" value="TonB-dep_OMP_SusC/RagA"/>
</dbReference>
<evidence type="ECO:0000313" key="4">
    <source>
        <dbReference type="EMBL" id="MBB4026207.1"/>
    </source>
</evidence>
<keyword evidence="2" id="KW-1133">Transmembrane helix</keyword>
<dbReference type="Pfam" id="PF13715">
    <property type="entry name" value="CarbopepD_reg_2"/>
    <property type="match status" value="1"/>
</dbReference>
<feature type="transmembrane region" description="Helical" evidence="2">
    <location>
        <begin position="20"/>
        <end position="37"/>
    </location>
</feature>
<comment type="similarity">
    <text evidence="1">Belongs to the TonB-dependent receptor family.</text>
</comment>
<dbReference type="GeneID" id="93102387"/>
<dbReference type="FunFam" id="2.170.130.10:FF:000003">
    <property type="entry name" value="SusC/RagA family TonB-linked outer membrane protein"/>
    <property type="match status" value="1"/>
</dbReference>
<comment type="caution">
    <text evidence="4">The sequence shown here is derived from an EMBL/GenBank/DDBJ whole genome shotgun (WGS) entry which is preliminary data.</text>
</comment>
<dbReference type="NCBIfam" id="TIGR04056">
    <property type="entry name" value="OMP_RagA_SusC"/>
    <property type="match status" value="1"/>
</dbReference>
<proteinExistence type="inferred from homology"/>
<keyword evidence="1" id="KW-1134">Transmembrane beta strand</keyword>
<reference evidence="4 5" key="1">
    <citation type="submission" date="2020-08" db="EMBL/GenBank/DDBJ databases">
        <title>Genomic Encyclopedia of Type Strains, Phase IV (KMG-IV): sequencing the most valuable type-strain genomes for metagenomic binning, comparative biology and taxonomic classification.</title>
        <authorList>
            <person name="Goeker M."/>
        </authorList>
    </citation>
    <scope>NUCLEOTIDE SEQUENCE [LARGE SCALE GENOMIC DNA]</scope>
    <source>
        <strain evidence="4 5">DSM 105721</strain>
    </source>
</reference>
<evidence type="ECO:0000256" key="1">
    <source>
        <dbReference type="PROSITE-ProRule" id="PRU01360"/>
    </source>
</evidence>
<keyword evidence="1 2" id="KW-0812">Transmembrane</keyword>
<evidence type="ECO:0000259" key="3">
    <source>
        <dbReference type="Pfam" id="PF07715"/>
    </source>
</evidence>
<accession>A0A7W6MYL6</accession>
<sequence length="1147" mass="128992">MKKKWSHAIFRVEIRKWGRIMLVNLILVLLSGVSLYAQNESSRQQRITAKYQNKTILEVLEDLKAKTGYTFVHKQNDISSEVKITETFTNATLDDVLKKVLTAHGYDYSIEGKVIVVKKKPKIQESLARDIITVKGRVVDEKGNPMPGVSVVINQTSRGVATDNKGNYDILVRADDVLKFSFIGYRDATVPVEGKTVLNVTLEPTEEALEEVTVVAYGEQKRESVVGAVTTVNVSSLKTSNSDLTASFVGRIPGMIGYLKGGMPGALREEEMQTQFSIRGITSFGNNANTAPLILLDGVEVSVLDLSRIDPEDIDSFSVLKDASATAMYGARGANGVILVSTKKGAEGSVYTAFRYEAIASMPTKKIDVVDPITYMRAYNEALQTRDPLAQPKYTAERINNTGSDRFPSWVYPANDWYKLLFKNTAINHHLGLSVRGGTKIMQYYASLSHNYDEGMLKTDRLNSFDVNIRNNTTALRINLNIDMTPSAKLVLNSNSTLDAYRGPLSSVQGAYSLAFNANPVDYAAVYPADATYGFPHIRFGYETKNSNNPYASIQAGYLERSRFATVNRVEYIQNWGAILKGLETRANVSLYKEAYYSTPFQTTPYQYRLADYNHQTGEHTLEQLTEGDKNLTVNPNDKVTEGETQVAGEFRVFYNGNWGDHTVSYTGLFNLSQRTTSTGRTLFSAIKNRNMGLSMRLSYGYKERYYLEGSFGYNGSERFAKHNRFGFFPSIGFSYMLSKEPFIANATGHWLSFLKVRASYGKVGNDGIGDAVTDNYTQNVGRYIYLENVGINSSDQYVIYSYANPTIQWEIAEQTNLGLEVTLFKGLLDFTVDFYEEIRHNILSSRKIVPASMGLGLYPFDNVGKVRSRGMDVSGKIQHAFSNDFWFILNGTATYNKSVFKEIEEAADKPEWQGKVGHDISQVVGYIAEGLFQSQEEIDRSPIQSGNYMPGDIRYRDVNGDGKISIDDAVHIGYPTEPRFVYGFNGTVSYKRFEFNFAFQGASKRSLFIEPSSLSPFVNDRALLSAIWEDHWTPENMKSNPLWPRLSTSSITTHNMEEARIGQETLRASTYFMREVKFLRCQSLELAYNLPTRWVEKIGLQRLKPYIRVNNPFLISDFDLWDVELGSSGFNYPIQRTYSVGINLSF</sequence>
<keyword evidence="1 2" id="KW-0472">Membrane</keyword>
<dbReference type="Gene3D" id="2.170.130.10">
    <property type="entry name" value="TonB-dependent receptor, plug domain"/>
    <property type="match status" value="1"/>
</dbReference>
<gene>
    <name evidence="4" type="ORF">GGR14_001997</name>
</gene>
<dbReference type="SUPFAM" id="SSF56935">
    <property type="entry name" value="Porins"/>
    <property type="match status" value="1"/>
</dbReference>
<dbReference type="SUPFAM" id="SSF49464">
    <property type="entry name" value="Carboxypeptidase regulatory domain-like"/>
    <property type="match status" value="1"/>
</dbReference>
<dbReference type="NCBIfam" id="TIGR04057">
    <property type="entry name" value="SusC_RagA_signa"/>
    <property type="match status" value="1"/>
</dbReference>
<dbReference type="Proteomes" id="UP000546007">
    <property type="component" value="Unassembled WGS sequence"/>
</dbReference>
<keyword evidence="1" id="KW-0998">Cell outer membrane</keyword>
<evidence type="ECO:0000256" key="2">
    <source>
        <dbReference type="SAM" id="Phobius"/>
    </source>
</evidence>
<dbReference type="InterPro" id="IPR023997">
    <property type="entry name" value="TonB-dep_OMP_SusC/RagA_CS"/>
</dbReference>
<evidence type="ECO:0000313" key="5">
    <source>
        <dbReference type="Proteomes" id="UP000546007"/>
    </source>
</evidence>
<dbReference type="Pfam" id="PF07715">
    <property type="entry name" value="Plug"/>
    <property type="match status" value="1"/>
</dbReference>
<name>A0A7W6MYL6_9BACT</name>
<comment type="subcellular location">
    <subcellularLocation>
        <location evidence="1">Cell outer membrane</location>
        <topology evidence="1">Multi-pass membrane protein</topology>
    </subcellularLocation>
</comment>
<organism evidence="4 5">
    <name type="scientific">Butyricimonas faecihominis</name>
    <dbReference type="NCBI Taxonomy" id="1472416"/>
    <lineage>
        <taxon>Bacteria</taxon>
        <taxon>Pseudomonadati</taxon>
        <taxon>Bacteroidota</taxon>
        <taxon>Bacteroidia</taxon>
        <taxon>Bacteroidales</taxon>
        <taxon>Odoribacteraceae</taxon>
        <taxon>Butyricimonas</taxon>
    </lineage>
</organism>
<keyword evidence="1" id="KW-0813">Transport</keyword>
<dbReference type="InterPro" id="IPR008969">
    <property type="entry name" value="CarboxyPept-like_regulatory"/>
</dbReference>
<feature type="domain" description="TonB-dependent receptor plug" evidence="3">
    <location>
        <begin position="223"/>
        <end position="337"/>
    </location>
</feature>
<keyword evidence="5" id="KW-1185">Reference proteome</keyword>
<dbReference type="InterPro" id="IPR039426">
    <property type="entry name" value="TonB-dep_rcpt-like"/>
</dbReference>
<dbReference type="GO" id="GO:0009279">
    <property type="term" value="C:cell outer membrane"/>
    <property type="evidence" value="ECO:0007669"/>
    <property type="project" value="UniProtKB-SubCell"/>
</dbReference>
<dbReference type="OrthoDB" id="721000at2"/>
<dbReference type="AlphaFoldDB" id="A0A7W6MYL6"/>
<dbReference type="InterPro" id="IPR037066">
    <property type="entry name" value="Plug_dom_sf"/>
</dbReference>
<dbReference type="EMBL" id="JACIES010000004">
    <property type="protein sequence ID" value="MBB4026207.1"/>
    <property type="molecule type" value="Genomic_DNA"/>
</dbReference>
<dbReference type="RefSeq" id="WP_124317043.1">
    <property type="nucleotide sequence ID" value="NZ_AP028155.1"/>
</dbReference>
<dbReference type="PROSITE" id="PS52016">
    <property type="entry name" value="TONB_DEPENDENT_REC_3"/>
    <property type="match status" value="1"/>
</dbReference>
<dbReference type="InterPro" id="IPR012910">
    <property type="entry name" value="Plug_dom"/>
</dbReference>
<protein>
    <submittedName>
        <fullName evidence="4">TonB-linked SusC/RagA family outer membrane protein</fullName>
    </submittedName>
</protein>
<dbReference type="Gene3D" id="2.60.40.1120">
    <property type="entry name" value="Carboxypeptidase-like, regulatory domain"/>
    <property type="match status" value="1"/>
</dbReference>